<dbReference type="EMBL" id="QEFB01000017">
    <property type="protein sequence ID" value="PWC06046.1"/>
    <property type="molecule type" value="Genomic_DNA"/>
</dbReference>
<keyword evidence="3" id="KW-1185">Reference proteome</keyword>
<organism evidence="2 3">
    <name type="scientific">Mycetocola zhujimingii</name>
    <dbReference type="NCBI Taxonomy" id="2079792"/>
    <lineage>
        <taxon>Bacteria</taxon>
        <taxon>Bacillati</taxon>
        <taxon>Actinomycetota</taxon>
        <taxon>Actinomycetes</taxon>
        <taxon>Micrococcales</taxon>
        <taxon>Microbacteriaceae</taxon>
        <taxon>Mycetocola</taxon>
    </lineage>
</organism>
<proteinExistence type="predicted"/>
<dbReference type="RefSeq" id="WP_108392768.1">
    <property type="nucleotide sequence ID" value="NZ_CP026949.1"/>
</dbReference>
<reference evidence="3" key="1">
    <citation type="submission" date="2018-04" db="EMBL/GenBank/DDBJ databases">
        <authorList>
            <person name="Liu S."/>
            <person name="Wang Z."/>
            <person name="Li J."/>
        </authorList>
    </citation>
    <scope>NUCLEOTIDE SEQUENCE [LARGE SCALE GENOMIC DNA]</scope>
    <source>
        <strain evidence="3">622</strain>
    </source>
</reference>
<feature type="region of interest" description="Disordered" evidence="1">
    <location>
        <begin position="1"/>
        <end position="62"/>
    </location>
</feature>
<protein>
    <submittedName>
        <fullName evidence="2">Uncharacterized protein</fullName>
    </submittedName>
</protein>
<feature type="compositionally biased region" description="Polar residues" evidence="1">
    <location>
        <begin position="52"/>
        <end position="62"/>
    </location>
</feature>
<feature type="compositionally biased region" description="Gly residues" evidence="1">
    <location>
        <begin position="35"/>
        <end position="51"/>
    </location>
</feature>
<comment type="caution">
    <text evidence="2">The sequence shown here is derived from an EMBL/GenBank/DDBJ whole genome shotgun (WGS) entry which is preliminary data.</text>
</comment>
<dbReference type="Proteomes" id="UP000244962">
    <property type="component" value="Unassembled WGS sequence"/>
</dbReference>
<sequence>MTTNDSGEFSRESNPTSTDPLDSDANPSDDAGFGSDDGIGDGTGMGEGNGNAGQSSEDTPSE</sequence>
<evidence type="ECO:0000313" key="2">
    <source>
        <dbReference type="EMBL" id="PWC06046.1"/>
    </source>
</evidence>
<gene>
    <name evidence="2" type="ORF">DF223_13520</name>
</gene>
<name>A0A2U1TAZ4_9MICO</name>
<evidence type="ECO:0000256" key="1">
    <source>
        <dbReference type="SAM" id="MobiDB-lite"/>
    </source>
</evidence>
<accession>A0A2U1TAZ4</accession>
<evidence type="ECO:0000313" key="3">
    <source>
        <dbReference type="Proteomes" id="UP000244962"/>
    </source>
</evidence>
<feature type="compositionally biased region" description="Polar residues" evidence="1">
    <location>
        <begin position="1"/>
        <end position="20"/>
    </location>
</feature>
<dbReference type="KEGG" id="myl:C3E77_14925"/>
<dbReference type="AlphaFoldDB" id="A0A2U1TAZ4"/>